<keyword evidence="5" id="KW-1185">Reference proteome</keyword>
<keyword evidence="2 4" id="KW-0808">Transferase</keyword>
<name>G8QVJ1_SPHPG</name>
<dbReference type="Gene3D" id="3.40.50.2020">
    <property type="match status" value="1"/>
</dbReference>
<gene>
    <name evidence="4" type="ordered locus">SpiGrapes_0366</name>
</gene>
<dbReference type="GO" id="GO:0016757">
    <property type="term" value="F:glycosyltransferase activity"/>
    <property type="evidence" value="ECO:0007669"/>
    <property type="project" value="UniProtKB-KW"/>
</dbReference>
<feature type="domain" description="Phosphoribosyltransferase" evidence="3">
    <location>
        <begin position="22"/>
        <end position="135"/>
    </location>
</feature>
<evidence type="ECO:0000313" key="4">
    <source>
        <dbReference type="EMBL" id="AEV28224.1"/>
    </source>
</evidence>
<sequence length="206" mass="24004">MMEKEFISGDTIRDSALKLVHKMYSEDHFVPDIIYASLRGGAYMANVFSEYYKMVRIREHGRPVFYAAVVARSYGYLRSQSNVMVDGWTYSPEHLRTGDKILIVDDIFDTGKTVNALADVIMKKGIPREDLKIAVYDYKVPLYKEEAPLPIQPDYYCRKHVLKTADDERWIHYNCHEFLGLTADEIDSQYQDSEVRDILHYVRGDK</sequence>
<evidence type="ECO:0000259" key="3">
    <source>
        <dbReference type="Pfam" id="PF00156"/>
    </source>
</evidence>
<reference evidence="4 5" key="1">
    <citation type="submission" date="2011-11" db="EMBL/GenBank/DDBJ databases">
        <title>Complete sequence of Spirochaeta sp. grapes.</title>
        <authorList>
            <consortium name="US DOE Joint Genome Institute"/>
            <person name="Lucas S."/>
            <person name="Han J."/>
            <person name="Lapidus A."/>
            <person name="Cheng J.-F."/>
            <person name="Goodwin L."/>
            <person name="Pitluck S."/>
            <person name="Peters L."/>
            <person name="Ovchinnikova G."/>
            <person name="Munk A.C."/>
            <person name="Detter J.C."/>
            <person name="Han C."/>
            <person name="Tapia R."/>
            <person name="Land M."/>
            <person name="Hauser L."/>
            <person name="Kyrpides N."/>
            <person name="Ivanova N."/>
            <person name="Pagani I."/>
            <person name="Ritalahtilisa K."/>
            <person name="Loeffler F."/>
            <person name="Woyke T."/>
        </authorList>
    </citation>
    <scope>NUCLEOTIDE SEQUENCE [LARGE SCALE GENOMIC DNA]</scope>
    <source>
        <strain evidence="5">ATCC BAA-1885 / DSM 22778 / Grapes</strain>
    </source>
</reference>
<dbReference type="InterPro" id="IPR000836">
    <property type="entry name" value="PRTase_dom"/>
</dbReference>
<proteinExistence type="predicted"/>
<dbReference type="RefSeq" id="WP_014269073.1">
    <property type="nucleotide sequence ID" value="NC_016633.1"/>
</dbReference>
<evidence type="ECO:0000256" key="2">
    <source>
        <dbReference type="ARBA" id="ARBA00022679"/>
    </source>
</evidence>
<keyword evidence="1 4" id="KW-0328">Glycosyltransferase</keyword>
<dbReference type="HOGENOM" id="CLU_080904_1_2_12"/>
<evidence type="ECO:0000313" key="5">
    <source>
        <dbReference type="Proteomes" id="UP000005632"/>
    </source>
</evidence>
<dbReference type="EMBL" id="CP003155">
    <property type="protein sequence ID" value="AEV28224.1"/>
    <property type="molecule type" value="Genomic_DNA"/>
</dbReference>
<accession>G8QVJ1</accession>
<dbReference type="SUPFAM" id="SSF53271">
    <property type="entry name" value="PRTase-like"/>
    <property type="match status" value="1"/>
</dbReference>
<dbReference type="Proteomes" id="UP000005632">
    <property type="component" value="Chromosome"/>
</dbReference>
<dbReference type="Pfam" id="PF00156">
    <property type="entry name" value="Pribosyltran"/>
    <property type="match status" value="1"/>
</dbReference>
<dbReference type="InterPro" id="IPR029057">
    <property type="entry name" value="PRTase-like"/>
</dbReference>
<dbReference type="PANTHER" id="PTHR43363">
    <property type="entry name" value="HYPOXANTHINE PHOSPHORIBOSYLTRANSFERASE"/>
    <property type="match status" value="1"/>
</dbReference>
<dbReference type="AlphaFoldDB" id="G8QVJ1"/>
<protein>
    <submittedName>
        <fullName evidence="4">Putative phosphoribosyltransferase</fullName>
    </submittedName>
</protein>
<dbReference type="KEGG" id="sgp:SpiGrapes_0366"/>
<dbReference type="eggNOG" id="COG2236">
    <property type="taxonomic scope" value="Bacteria"/>
</dbReference>
<organism evidence="4 5">
    <name type="scientific">Sphaerochaeta pleomorpha (strain ATCC BAA-1885 / DSM 22778 / Grapes)</name>
    <dbReference type="NCBI Taxonomy" id="158190"/>
    <lineage>
        <taxon>Bacteria</taxon>
        <taxon>Pseudomonadati</taxon>
        <taxon>Spirochaetota</taxon>
        <taxon>Spirochaetia</taxon>
        <taxon>Spirochaetales</taxon>
        <taxon>Sphaerochaetaceae</taxon>
        <taxon>Sphaerochaeta</taxon>
    </lineage>
</organism>
<dbReference type="CDD" id="cd06223">
    <property type="entry name" value="PRTases_typeI"/>
    <property type="match status" value="1"/>
</dbReference>
<evidence type="ECO:0000256" key="1">
    <source>
        <dbReference type="ARBA" id="ARBA00022676"/>
    </source>
</evidence>
<dbReference type="STRING" id="158190.SpiGrapes_0366"/>
<dbReference type="PANTHER" id="PTHR43363:SF1">
    <property type="entry name" value="HYPOXANTHINE-GUANINE PHOSPHORIBOSYLTRANSFERASE"/>
    <property type="match status" value="1"/>
</dbReference>